<gene>
    <name evidence="5" type="primary">speE</name>
    <name evidence="8" type="ORF">ETQ85_11315</name>
</gene>
<dbReference type="EMBL" id="SDKK01000009">
    <property type="protein sequence ID" value="TYC58464.1"/>
    <property type="molecule type" value="Genomic_DNA"/>
</dbReference>
<keyword evidence="2 5" id="KW-0808">Transferase</keyword>
<reference evidence="8 9" key="1">
    <citation type="submission" date="2019-01" db="EMBL/GenBank/DDBJ databases">
        <title>Zoogloea oleivorans genome sequencing and assembly.</title>
        <authorList>
            <person name="Tancsics A."/>
            <person name="Farkas M."/>
            <person name="Kriszt B."/>
            <person name="Maroti G."/>
            <person name="Horvath B."/>
        </authorList>
    </citation>
    <scope>NUCLEOTIDE SEQUENCE [LARGE SCALE GENOMIC DNA]</scope>
    <source>
        <strain evidence="8 9">Buc</strain>
    </source>
</reference>
<protein>
    <recommendedName>
        <fullName evidence="5">Polyamine aminopropyltransferase</fullName>
    </recommendedName>
    <alternativeName>
        <fullName evidence="5">Putrescine aminopropyltransferase</fullName>
        <shortName evidence="5">PAPT</shortName>
    </alternativeName>
    <alternativeName>
        <fullName evidence="5">Spermidine synthase</fullName>
        <shortName evidence="5">SPDS</shortName>
        <shortName evidence="5">SPDSY</shortName>
        <ecNumber evidence="5">2.5.1.16</ecNumber>
    </alternativeName>
</protein>
<dbReference type="Proteomes" id="UP000389128">
    <property type="component" value="Unassembled WGS sequence"/>
</dbReference>
<feature type="domain" description="PABS" evidence="7">
    <location>
        <begin position="12"/>
        <end position="256"/>
    </location>
</feature>
<dbReference type="SUPFAM" id="SSF53335">
    <property type="entry name" value="S-adenosyl-L-methionine-dependent methyltransferases"/>
    <property type="match status" value="1"/>
</dbReference>
<dbReference type="AlphaFoldDB" id="A0A6C2CXW7"/>
<dbReference type="PROSITE" id="PS01330">
    <property type="entry name" value="PABS_1"/>
    <property type="match status" value="1"/>
</dbReference>
<dbReference type="OrthoDB" id="9793120at2"/>
<evidence type="ECO:0000313" key="9">
    <source>
        <dbReference type="Proteomes" id="UP000389128"/>
    </source>
</evidence>
<dbReference type="UniPathway" id="UPA00248">
    <property type="reaction ID" value="UER00314"/>
</dbReference>
<comment type="pathway">
    <text evidence="5">Amine and polyamine biosynthesis; spermidine biosynthesis; spermidine from putrescine: step 1/1.</text>
</comment>
<dbReference type="Gene3D" id="3.40.50.150">
    <property type="entry name" value="Vaccinia Virus protein VP39"/>
    <property type="match status" value="1"/>
</dbReference>
<dbReference type="HAMAP" id="MF_00198">
    <property type="entry name" value="Spermidine_synth"/>
    <property type="match status" value="1"/>
</dbReference>
<dbReference type="PROSITE" id="PS51006">
    <property type="entry name" value="PABS_2"/>
    <property type="match status" value="1"/>
</dbReference>
<evidence type="ECO:0000256" key="6">
    <source>
        <dbReference type="PROSITE-ProRule" id="PRU00354"/>
    </source>
</evidence>
<dbReference type="PANTHER" id="PTHR43317:SF1">
    <property type="entry name" value="THERMOSPERMINE SYNTHASE ACAULIS5"/>
    <property type="match status" value="1"/>
</dbReference>
<comment type="similarity">
    <text evidence="1 5">Belongs to the spermidine/spermine synthase family.</text>
</comment>
<feature type="binding site" evidence="5">
    <location>
        <position position="48"/>
    </location>
    <ligand>
        <name>S-methyl-5'-thioadenosine</name>
        <dbReference type="ChEBI" id="CHEBI:17509"/>
    </ligand>
</feature>
<feature type="binding site" evidence="5">
    <location>
        <position position="183"/>
    </location>
    <ligand>
        <name>S-methyl-5'-thioadenosine</name>
        <dbReference type="ChEBI" id="CHEBI:17509"/>
    </ligand>
</feature>
<dbReference type="GO" id="GO:0004766">
    <property type="term" value="F:spermidine synthase activity"/>
    <property type="evidence" value="ECO:0007669"/>
    <property type="project" value="UniProtKB-UniRule"/>
</dbReference>
<dbReference type="GO" id="GO:0010487">
    <property type="term" value="F:thermospermine synthase activity"/>
    <property type="evidence" value="ECO:0007669"/>
    <property type="project" value="UniProtKB-ARBA"/>
</dbReference>
<feature type="active site" description="Proton acceptor" evidence="5 6">
    <location>
        <position position="176"/>
    </location>
</feature>
<dbReference type="CDD" id="cd02440">
    <property type="entry name" value="AdoMet_MTases"/>
    <property type="match status" value="1"/>
</dbReference>
<dbReference type="InterPro" id="IPR030373">
    <property type="entry name" value="PABS_CS"/>
</dbReference>
<keyword evidence="4 5" id="KW-0620">Polyamine biosynthesis</keyword>
<dbReference type="InterPro" id="IPR030374">
    <property type="entry name" value="PABS"/>
</dbReference>
<comment type="caution">
    <text evidence="8">The sequence shown here is derived from an EMBL/GenBank/DDBJ whole genome shotgun (WGS) entry which is preliminary data.</text>
</comment>
<evidence type="ECO:0000259" key="7">
    <source>
        <dbReference type="PROSITE" id="PS51006"/>
    </source>
</evidence>
<dbReference type="NCBIfam" id="NF037959">
    <property type="entry name" value="MFS_SpdSyn"/>
    <property type="match status" value="1"/>
</dbReference>
<dbReference type="InterPro" id="IPR001045">
    <property type="entry name" value="Spermi_synthase"/>
</dbReference>
<keyword evidence="3 5" id="KW-0745">Spermidine biosynthesis</keyword>
<evidence type="ECO:0000256" key="5">
    <source>
        <dbReference type="HAMAP-Rule" id="MF_00198"/>
    </source>
</evidence>
<comment type="subunit">
    <text evidence="5">Homodimer or homotetramer.</text>
</comment>
<dbReference type="EC" id="2.5.1.16" evidence="5"/>
<feature type="binding site" evidence="5">
    <location>
        <begin position="155"/>
        <end position="156"/>
    </location>
    <ligand>
        <name>S-methyl-5'-thioadenosine</name>
        <dbReference type="ChEBI" id="CHEBI:17509"/>
    </ligand>
</feature>
<dbReference type="InterPro" id="IPR029063">
    <property type="entry name" value="SAM-dependent_MTases_sf"/>
</dbReference>
<dbReference type="Pfam" id="PF01564">
    <property type="entry name" value="Spermine_synth"/>
    <property type="match status" value="1"/>
</dbReference>
<dbReference type="GO" id="GO:0008295">
    <property type="term" value="P:spermidine biosynthetic process"/>
    <property type="evidence" value="ECO:0007669"/>
    <property type="project" value="UniProtKB-UniRule"/>
</dbReference>
<comment type="function">
    <text evidence="5">Catalyzes the irreversible transfer of a propylamine group from the amino donor S-adenosylmethioninamine (decarboxy-AdoMet) to putrescine (1,4-diaminobutane) to yield spermidine.</text>
</comment>
<feature type="binding site" evidence="5">
    <location>
        <position position="79"/>
    </location>
    <ligand>
        <name>spermidine</name>
        <dbReference type="ChEBI" id="CHEBI:57834"/>
    </ligand>
</feature>
<evidence type="ECO:0000256" key="4">
    <source>
        <dbReference type="ARBA" id="ARBA00023115"/>
    </source>
</evidence>
<evidence type="ECO:0000256" key="3">
    <source>
        <dbReference type="ARBA" id="ARBA00023066"/>
    </source>
</evidence>
<evidence type="ECO:0000256" key="2">
    <source>
        <dbReference type="ARBA" id="ARBA00022679"/>
    </source>
</evidence>
<dbReference type="PANTHER" id="PTHR43317">
    <property type="entry name" value="THERMOSPERMINE SYNTHASE ACAULIS5"/>
    <property type="match status" value="1"/>
</dbReference>
<evidence type="ECO:0000256" key="1">
    <source>
        <dbReference type="ARBA" id="ARBA00007867"/>
    </source>
</evidence>
<name>A0A6C2CXW7_9RHOO</name>
<feature type="binding site" evidence="5">
    <location>
        <position position="103"/>
    </location>
    <ligand>
        <name>spermidine</name>
        <dbReference type="ChEBI" id="CHEBI:57834"/>
    </ligand>
</feature>
<comment type="caution">
    <text evidence="5">Lacks conserved residue(s) required for the propagation of feature annotation.</text>
</comment>
<proteinExistence type="inferred from homology"/>
<feature type="binding site" evidence="5">
    <location>
        <position position="123"/>
    </location>
    <ligand>
        <name>S-methyl-5'-thioadenosine</name>
        <dbReference type="ChEBI" id="CHEBI:17509"/>
    </ligand>
</feature>
<comment type="catalytic activity">
    <reaction evidence="5">
        <text>S-adenosyl 3-(methylsulfanyl)propylamine + putrescine = S-methyl-5'-thioadenosine + spermidine + H(+)</text>
        <dbReference type="Rhea" id="RHEA:12721"/>
        <dbReference type="ChEBI" id="CHEBI:15378"/>
        <dbReference type="ChEBI" id="CHEBI:17509"/>
        <dbReference type="ChEBI" id="CHEBI:57443"/>
        <dbReference type="ChEBI" id="CHEBI:57834"/>
        <dbReference type="ChEBI" id="CHEBI:326268"/>
        <dbReference type="EC" id="2.5.1.16"/>
    </reaction>
</comment>
<keyword evidence="9" id="KW-1185">Reference proteome</keyword>
<organism evidence="8 9">
    <name type="scientific">Zoogloea oleivorans</name>
    <dbReference type="NCBI Taxonomy" id="1552750"/>
    <lineage>
        <taxon>Bacteria</taxon>
        <taxon>Pseudomonadati</taxon>
        <taxon>Pseudomonadota</taxon>
        <taxon>Betaproteobacteria</taxon>
        <taxon>Rhodocyclales</taxon>
        <taxon>Zoogloeaceae</taxon>
        <taxon>Zoogloea</taxon>
    </lineage>
</organism>
<evidence type="ECO:0000313" key="8">
    <source>
        <dbReference type="EMBL" id="TYC58464.1"/>
    </source>
</evidence>
<accession>A0A6C2CXW7</accession>
<sequence>MLQCRHFFVLTGVFHVKQSDAVVVPLATDIGLAIRRQAPVHETTSACQHIAVERSATFGRLYRLDGDAMAAEADEFMLHESLVHLPALSHPGPASALILGGGDGASARELLKHPSVMRILVAELDPDVVRVVSDKIPTLPAGAFDNPRVVLRLGDAADTLRMAQQAGERFDLILFDLTEADDPACAHLHGDDFLRLCAASLTPRGMIHVQLGSPFYQPHKSAALHQRLRAVFPSVRTSLISVPLYGGPWLLACASLLEPRDDSAASLDTRLAERRITGLRYYNPVLHHASQVLPNYIRELLA</sequence>